<dbReference type="Proteomes" id="UP000603457">
    <property type="component" value="Unassembled WGS sequence"/>
</dbReference>
<keyword evidence="2" id="KW-1185">Reference proteome</keyword>
<dbReference type="RefSeq" id="WP_190968929.1">
    <property type="nucleotide sequence ID" value="NZ_JACJTB010000024.1"/>
</dbReference>
<evidence type="ECO:0000313" key="2">
    <source>
        <dbReference type="Proteomes" id="UP000603457"/>
    </source>
</evidence>
<accession>A0ABR8FZM5</accession>
<dbReference type="Gene3D" id="3.40.1000.10">
    <property type="entry name" value="Mog1/PsbP, alpha/beta/alpha sandwich"/>
    <property type="match status" value="1"/>
</dbReference>
<organism evidence="1 2">
    <name type="scientific">Nostoc spongiaeforme FACHB-130</name>
    <dbReference type="NCBI Taxonomy" id="1357510"/>
    <lineage>
        <taxon>Bacteria</taxon>
        <taxon>Bacillati</taxon>
        <taxon>Cyanobacteriota</taxon>
        <taxon>Cyanophyceae</taxon>
        <taxon>Nostocales</taxon>
        <taxon>Nostocaceae</taxon>
        <taxon>Nostoc</taxon>
    </lineage>
</organism>
<dbReference type="EMBL" id="JACJTB010000024">
    <property type="protein sequence ID" value="MBD2596173.1"/>
    <property type="molecule type" value="Genomic_DNA"/>
</dbReference>
<proteinExistence type="predicted"/>
<protein>
    <submittedName>
        <fullName evidence="1">Uncharacterized protein</fullName>
    </submittedName>
</protein>
<reference evidence="1 2" key="1">
    <citation type="journal article" date="2020" name="ISME J.">
        <title>Comparative genomics reveals insights into cyanobacterial evolution and habitat adaptation.</title>
        <authorList>
            <person name="Chen M.Y."/>
            <person name="Teng W.K."/>
            <person name="Zhao L."/>
            <person name="Hu C.X."/>
            <person name="Zhou Y.K."/>
            <person name="Han B.P."/>
            <person name="Song L.R."/>
            <person name="Shu W.S."/>
        </authorList>
    </citation>
    <scope>NUCLEOTIDE SEQUENCE [LARGE SCALE GENOMIC DNA]</scope>
    <source>
        <strain evidence="1 2">FACHB-130</strain>
    </source>
</reference>
<sequence>MNKSLLFERHFSDKLNISLEIPQTWQKIANQHLDEQTEGYFYPAQSKNNPQIFIKKILIPEIEQHEQNFIELADELLQLPLQKLQSEQFEIISQTQTKIDNYPARLDIFVFQPPDVELPITQYQVCWQCHQLVYGLVAMVESTAELEYLPIFATVAGSINCHPDISSE</sequence>
<name>A0ABR8FZM5_9NOSO</name>
<comment type="caution">
    <text evidence="1">The sequence shown here is derived from an EMBL/GenBank/DDBJ whole genome shotgun (WGS) entry which is preliminary data.</text>
</comment>
<evidence type="ECO:0000313" key="1">
    <source>
        <dbReference type="EMBL" id="MBD2596173.1"/>
    </source>
</evidence>
<gene>
    <name evidence="1" type="ORF">H6G74_17840</name>
</gene>